<dbReference type="GO" id="GO:0004131">
    <property type="term" value="F:cytosine deaminase activity"/>
    <property type="evidence" value="ECO:0007669"/>
    <property type="project" value="UniProtKB-EC"/>
</dbReference>
<dbReference type="SUPFAM" id="SSF51556">
    <property type="entry name" value="Metallo-dependent hydrolases"/>
    <property type="match status" value="1"/>
</dbReference>
<dbReference type="AlphaFoldDB" id="A0A091C1T3"/>
<proteinExistence type="predicted"/>
<dbReference type="InterPro" id="IPR011059">
    <property type="entry name" value="Metal-dep_hydrolase_composite"/>
</dbReference>
<dbReference type="PATRIC" id="fig|1302648.3.peg.1261"/>
<dbReference type="InterPro" id="IPR052349">
    <property type="entry name" value="Metallo-hydrolase_Enzymes"/>
</dbReference>
<evidence type="ECO:0000313" key="2">
    <source>
        <dbReference type="EMBL" id="KFN90869.1"/>
    </source>
</evidence>
<reference evidence="2 3" key="1">
    <citation type="submission" date="2014-08" db="EMBL/GenBank/DDBJ databases">
        <title>Genome sequence of Tetragenococcus muriaticus.</title>
        <authorList>
            <person name="Chuea-nongthon C."/>
            <person name="Rodtong S."/>
            <person name="Yongsawatdigul J."/>
            <person name="Steele J.L."/>
            <person name="Liu X.-y."/>
            <person name="Speers J."/>
            <person name="Glasner J.D."/>
            <person name="Neeno-Eckwall E.C."/>
        </authorList>
    </citation>
    <scope>NUCLEOTIDE SEQUENCE [LARGE SCALE GENOMIC DNA]</scope>
    <source>
        <strain evidence="2 3">3MR10-3</strain>
    </source>
</reference>
<evidence type="ECO:0000259" key="1">
    <source>
        <dbReference type="Pfam" id="PF07969"/>
    </source>
</evidence>
<protein>
    <submittedName>
        <fullName evidence="2">Cytosine deaminase</fullName>
        <ecNumber evidence="2">3.5.-.-</ecNumber>
        <ecNumber evidence="2">3.5.4.1</ecNumber>
    </submittedName>
</protein>
<dbReference type="EC" id="3.5.4.1" evidence="2"/>
<keyword evidence="2" id="KW-0378">Hydrolase</keyword>
<dbReference type="Pfam" id="PF07969">
    <property type="entry name" value="Amidohydro_3"/>
    <property type="match status" value="1"/>
</dbReference>
<sequence length="398" mass="44964">MAKWLQNVKIETDYIKEGSFISGTNTQVVDLFIENDEVSKTRPHQKRQDGYEKVDGQGYLILPGIQEKHCHFDKSKLGASWRPITPAASIVERFTKEIEELNELDVAFSTRMKKLIEKERRHGVSFFRSHIDVHPKVGQKFLQQTIETLQDYKGMFASQLVAFPQHGMLLSNAYEDVKTALTNGADLIGGVDPTVLDGNTEKSLYQTFDLATQFNAPVDIHVHERGEEGKKTFYELLKLTKESHWQNKVTISHAFGLNDFIGNERKEFFQQLVDQQISVISSVPLNGVIPPLEELRQFGVDVSLGCDNVYDSWSPFGNGNVLEKLNRYAEIFNITTQDGLTDCLELVTGKKIVGDNLWLQEGDEATFTLVDSSCSAEFVARQSKVCSSYYKGKLVFSS</sequence>
<dbReference type="InterPro" id="IPR032466">
    <property type="entry name" value="Metal_Hydrolase"/>
</dbReference>
<dbReference type="Gene3D" id="2.30.40.10">
    <property type="entry name" value="Urease, subunit C, domain 1"/>
    <property type="match status" value="1"/>
</dbReference>
<dbReference type="InterPro" id="IPR013108">
    <property type="entry name" value="Amidohydro_3"/>
</dbReference>
<dbReference type="EC" id="3.5.-.-" evidence="2"/>
<keyword evidence="3" id="KW-1185">Reference proteome</keyword>
<dbReference type="NCBIfam" id="NF005312">
    <property type="entry name" value="PRK06846.1"/>
    <property type="match status" value="1"/>
</dbReference>
<comment type="caution">
    <text evidence="2">The sequence shown here is derived from an EMBL/GenBank/DDBJ whole genome shotgun (WGS) entry which is preliminary data.</text>
</comment>
<dbReference type="Proteomes" id="UP000029381">
    <property type="component" value="Unassembled WGS sequence"/>
</dbReference>
<organism evidence="2 3">
    <name type="scientific">Tetragenococcus muriaticus 3MR10-3</name>
    <dbReference type="NCBI Taxonomy" id="1302648"/>
    <lineage>
        <taxon>Bacteria</taxon>
        <taxon>Bacillati</taxon>
        <taxon>Bacillota</taxon>
        <taxon>Bacilli</taxon>
        <taxon>Lactobacillales</taxon>
        <taxon>Enterococcaceae</taxon>
        <taxon>Tetragenococcus</taxon>
    </lineage>
</organism>
<dbReference type="PANTHER" id="PTHR32027">
    <property type="entry name" value="CYTOSINE DEAMINASE"/>
    <property type="match status" value="1"/>
</dbReference>
<evidence type="ECO:0000313" key="3">
    <source>
        <dbReference type="Proteomes" id="UP000029381"/>
    </source>
</evidence>
<dbReference type="CDD" id="cd01293">
    <property type="entry name" value="Bact_CD"/>
    <property type="match status" value="1"/>
</dbReference>
<dbReference type="PANTHER" id="PTHR32027:SF9">
    <property type="entry name" value="BLL3847 PROTEIN"/>
    <property type="match status" value="1"/>
</dbReference>
<accession>A0A091C1T3</accession>
<dbReference type="Gene3D" id="3.20.20.140">
    <property type="entry name" value="Metal-dependent hydrolases"/>
    <property type="match status" value="1"/>
</dbReference>
<dbReference type="EMBL" id="JPVT01000127">
    <property type="protein sequence ID" value="KFN90869.1"/>
    <property type="molecule type" value="Genomic_DNA"/>
</dbReference>
<dbReference type="RefSeq" id="WP_028789412.1">
    <property type="nucleotide sequence ID" value="NZ_JPVT01000127.1"/>
</dbReference>
<dbReference type="SUPFAM" id="SSF51338">
    <property type="entry name" value="Composite domain of metallo-dependent hydrolases"/>
    <property type="match status" value="1"/>
</dbReference>
<feature type="domain" description="Amidohydrolase 3" evidence="1">
    <location>
        <begin position="157"/>
        <end position="382"/>
    </location>
</feature>
<gene>
    <name evidence="2" type="ORF">TMU3MR103_1294</name>
</gene>
<name>A0A091C1T3_9ENTE</name>